<sequence>MVENFFSQLKGELFHHNSFDTIEEFAAALHDYIHWYNTTRISTTLGGLSPTEYRAQTLTA</sequence>
<evidence type="ECO:0000313" key="2">
    <source>
        <dbReference type="EMBL" id="MFD2480057.1"/>
    </source>
</evidence>
<protein>
    <submittedName>
        <fullName evidence="2">IS3 family transposase</fullName>
    </submittedName>
</protein>
<reference evidence="3" key="1">
    <citation type="journal article" date="2019" name="Int. J. Syst. Evol. Microbiol.">
        <title>The Global Catalogue of Microorganisms (GCM) 10K type strain sequencing project: providing services to taxonomists for standard genome sequencing and annotation.</title>
        <authorList>
            <consortium name="The Broad Institute Genomics Platform"/>
            <consortium name="The Broad Institute Genome Sequencing Center for Infectious Disease"/>
            <person name="Wu L."/>
            <person name="Ma J."/>
        </authorList>
    </citation>
    <scope>NUCLEOTIDE SEQUENCE [LARGE SCALE GENOMIC DNA]</scope>
    <source>
        <strain evidence="3">CGMCC 4.7638</strain>
    </source>
</reference>
<organism evidence="2 3">
    <name type="scientific">Amycolatopsis albidoflavus</name>
    <dbReference type="NCBI Taxonomy" id="102226"/>
    <lineage>
        <taxon>Bacteria</taxon>
        <taxon>Bacillati</taxon>
        <taxon>Actinomycetota</taxon>
        <taxon>Actinomycetes</taxon>
        <taxon>Pseudonocardiales</taxon>
        <taxon>Pseudonocardiaceae</taxon>
        <taxon>Amycolatopsis</taxon>
    </lineage>
</organism>
<evidence type="ECO:0000313" key="3">
    <source>
        <dbReference type="Proteomes" id="UP001597542"/>
    </source>
</evidence>
<accession>A0ABW5HT62</accession>
<proteinExistence type="predicted"/>
<dbReference type="InterPro" id="IPR001584">
    <property type="entry name" value="Integrase_cat-core"/>
</dbReference>
<dbReference type="Proteomes" id="UP001597542">
    <property type="component" value="Unassembled WGS sequence"/>
</dbReference>
<dbReference type="InterPro" id="IPR012337">
    <property type="entry name" value="RNaseH-like_sf"/>
</dbReference>
<feature type="domain" description="Integrase catalytic" evidence="1">
    <location>
        <begin position="3"/>
        <end position="58"/>
    </location>
</feature>
<name>A0ABW5HT62_9PSEU</name>
<gene>
    <name evidence="2" type="ORF">ACFSUT_07225</name>
</gene>
<comment type="caution">
    <text evidence="2">The sequence shown here is derived from an EMBL/GenBank/DDBJ whole genome shotgun (WGS) entry which is preliminary data.</text>
</comment>
<keyword evidence="3" id="KW-1185">Reference proteome</keyword>
<dbReference type="EMBL" id="JBHUKQ010000006">
    <property type="protein sequence ID" value="MFD2480057.1"/>
    <property type="molecule type" value="Genomic_DNA"/>
</dbReference>
<dbReference type="RefSeq" id="WP_350539919.1">
    <property type="nucleotide sequence ID" value="NZ_JBHUKQ010000006.1"/>
</dbReference>
<evidence type="ECO:0000259" key="1">
    <source>
        <dbReference type="Pfam" id="PF13333"/>
    </source>
</evidence>
<dbReference type="Pfam" id="PF13333">
    <property type="entry name" value="rve_2"/>
    <property type="match status" value="1"/>
</dbReference>
<dbReference type="SUPFAM" id="SSF53098">
    <property type="entry name" value="Ribonuclease H-like"/>
    <property type="match status" value="1"/>
</dbReference>